<keyword evidence="7" id="KW-1133">Transmembrane helix</keyword>
<keyword evidence="5" id="KW-0418">Kinase</keyword>
<keyword evidence="3" id="KW-0597">Phosphoprotein</keyword>
<evidence type="ECO:0000256" key="7">
    <source>
        <dbReference type="SAM" id="Phobius"/>
    </source>
</evidence>
<evidence type="ECO:0000313" key="12">
    <source>
        <dbReference type="Proteomes" id="UP000239415"/>
    </source>
</evidence>
<organism evidence="11 12">
    <name type="scientific">Actinoplanes italicus</name>
    <dbReference type="NCBI Taxonomy" id="113567"/>
    <lineage>
        <taxon>Bacteria</taxon>
        <taxon>Bacillati</taxon>
        <taxon>Actinomycetota</taxon>
        <taxon>Actinomycetes</taxon>
        <taxon>Micromonosporales</taxon>
        <taxon>Micromonosporaceae</taxon>
        <taxon>Actinoplanes</taxon>
    </lineage>
</organism>
<dbReference type="GO" id="GO:0005886">
    <property type="term" value="C:plasma membrane"/>
    <property type="evidence" value="ECO:0007669"/>
    <property type="project" value="TreeGrafter"/>
</dbReference>
<dbReference type="EC" id="2.7.13.3" evidence="2"/>
<reference evidence="11 12" key="1">
    <citation type="submission" date="2018-03" db="EMBL/GenBank/DDBJ databases">
        <title>Genomic Encyclopedia of Archaeal and Bacterial Type Strains, Phase II (KMG-II): from individual species to whole genera.</title>
        <authorList>
            <person name="Goeker M."/>
        </authorList>
    </citation>
    <scope>NUCLEOTIDE SEQUENCE [LARGE SCALE GENOMIC DNA]</scope>
    <source>
        <strain evidence="11 12">DSM 43146</strain>
    </source>
</reference>
<feature type="signal peptide" evidence="8">
    <location>
        <begin position="1"/>
        <end position="20"/>
    </location>
</feature>
<feature type="domain" description="Histidine kinase/HSP90-like ATPase" evidence="9">
    <location>
        <begin position="438"/>
        <end position="541"/>
    </location>
</feature>
<dbReference type="Pfam" id="PF08376">
    <property type="entry name" value="NIT"/>
    <property type="match status" value="1"/>
</dbReference>
<dbReference type="SUPFAM" id="SSF55874">
    <property type="entry name" value="ATPase domain of HSP90 chaperone/DNA topoisomerase II/histidine kinase"/>
    <property type="match status" value="1"/>
</dbReference>
<dbReference type="GO" id="GO:0004673">
    <property type="term" value="F:protein histidine kinase activity"/>
    <property type="evidence" value="ECO:0007669"/>
    <property type="project" value="UniProtKB-EC"/>
</dbReference>
<evidence type="ECO:0000256" key="1">
    <source>
        <dbReference type="ARBA" id="ARBA00000085"/>
    </source>
</evidence>
<evidence type="ECO:0000256" key="5">
    <source>
        <dbReference type="ARBA" id="ARBA00022777"/>
    </source>
</evidence>
<keyword evidence="7" id="KW-0472">Membrane</keyword>
<protein>
    <recommendedName>
        <fullName evidence="2">histidine kinase</fullName>
        <ecNumber evidence="2">2.7.13.3</ecNumber>
    </recommendedName>
</protein>
<evidence type="ECO:0000259" key="10">
    <source>
        <dbReference type="Pfam" id="PF08376"/>
    </source>
</evidence>
<feature type="transmembrane region" description="Helical" evidence="7">
    <location>
        <begin position="286"/>
        <end position="307"/>
    </location>
</feature>
<dbReference type="InterPro" id="IPR013587">
    <property type="entry name" value="Nitrate/nitrite_sensing"/>
</dbReference>
<keyword evidence="7" id="KW-0812">Transmembrane</keyword>
<evidence type="ECO:0000256" key="4">
    <source>
        <dbReference type="ARBA" id="ARBA00022679"/>
    </source>
</evidence>
<sequence>MSRRLRLIGAVLLVAFWAAAAVPATTTAVRALADRVTTDRLDRPVDEAVLALEAERRLTVTGPPVVEVNAQRARTDDAAGRLRRADRSWLHLLTTSEAERTADELLKRMERLPELRSSIDDGDLDRRQAVTAYADVIDPSGAAAPTVRTAPGGSTGDGILALSRSREILAEQDALLAATAAGRGPTETDRIRLTQLAGTRRALFTAAGAGLPPEADRRHRDLAAAPAMARLHAIENDLAAESSGIPDPAAWSPTFNELNTALWDLQDRAVQEAAAAATPRAVTATVWAGAVAGVGLVALIALLVVALRRRTAGNADPAPAHRTALAGPRHRPDGLLHDLERRNQGLLHRQLRLLDALARRAADEETAADLRRAGNLGSRLRRNVEKGAMLTGGILERRWPRLVPMADVLRDAAAEIGDHDRVTMAGPEPTYLAGTAVTDVTHLLAELIENAATFAPADSPIVVAGQHDGTGYLITITDVGPGMTDDDIATGHEVMAASEPPPGGTWWGLWAAGRFAARQDVAVELVNGPGGGLVAAVRIPPTLVTGHADTEAEPDADLQAVGNE</sequence>
<dbReference type="RefSeq" id="WP_170153871.1">
    <property type="nucleotide sequence ID" value="NZ_BOMO01000034.1"/>
</dbReference>
<dbReference type="InterPro" id="IPR003594">
    <property type="entry name" value="HATPase_dom"/>
</dbReference>
<dbReference type="PANTHER" id="PTHR45436">
    <property type="entry name" value="SENSOR HISTIDINE KINASE YKOH"/>
    <property type="match status" value="1"/>
</dbReference>
<accession>A0A2T0KFC1</accession>
<evidence type="ECO:0000256" key="8">
    <source>
        <dbReference type="SAM" id="SignalP"/>
    </source>
</evidence>
<dbReference type="Proteomes" id="UP000239415">
    <property type="component" value="Unassembled WGS sequence"/>
</dbReference>
<dbReference type="AlphaFoldDB" id="A0A2T0KFC1"/>
<feature type="region of interest" description="Disordered" evidence="6">
    <location>
        <begin position="313"/>
        <end position="334"/>
    </location>
</feature>
<dbReference type="InterPro" id="IPR050428">
    <property type="entry name" value="TCS_sensor_his_kinase"/>
</dbReference>
<proteinExistence type="predicted"/>
<dbReference type="InterPro" id="IPR036890">
    <property type="entry name" value="HATPase_C_sf"/>
</dbReference>
<dbReference type="Pfam" id="PF02518">
    <property type="entry name" value="HATPase_c"/>
    <property type="match status" value="1"/>
</dbReference>
<evidence type="ECO:0000256" key="6">
    <source>
        <dbReference type="SAM" id="MobiDB-lite"/>
    </source>
</evidence>
<keyword evidence="12" id="KW-1185">Reference proteome</keyword>
<dbReference type="Gene3D" id="3.30.565.10">
    <property type="entry name" value="Histidine kinase-like ATPase, C-terminal domain"/>
    <property type="match status" value="1"/>
</dbReference>
<dbReference type="PANTHER" id="PTHR45436:SF5">
    <property type="entry name" value="SENSOR HISTIDINE KINASE TRCS"/>
    <property type="match status" value="1"/>
</dbReference>
<evidence type="ECO:0000256" key="2">
    <source>
        <dbReference type="ARBA" id="ARBA00012438"/>
    </source>
</evidence>
<comment type="caution">
    <text evidence="11">The sequence shown here is derived from an EMBL/GenBank/DDBJ whole genome shotgun (WGS) entry which is preliminary data.</text>
</comment>
<evidence type="ECO:0000259" key="9">
    <source>
        <dbReference type="Pfam" id="PF02518"/>
    </source>
</evidence>
<dbReference type="EMBL" id="PVMZ01000005">
    <property type="protein sequence ID" value="PRX22070.1"/>
    <property type="molecule type" value="Genomic_DNA"/>
</dbReference>
<feature type="chain" id="PRO_5015728844" description="histidine kinase" evidence="8">
    <location>
        <begin position="21"/>
        <end position="564"/>
    </location>
</feature>
<comment type="catalytic activity">
    <reaction evidence="1">
        <text>ATP + protein L-histidine = ADP + protein N-phospho-L-histidine.</text>
        <dbReference type="EC" id="2.7.13.3"/>
    </reaction>
</comment>
<feature type="domain" description="Nitrate/nitrite sensing protein" evidence="10">
    <location>
        <begin position="48"/>
        <end position="272"/>
    </location>
</feature>
<gene>
    <name evidence="11" type="ORF">CLV67_105247</name>
</gene>
<evidence type="ECO:0000313" key="11">
    <source>
        <dbReference type="EMBL" id="PRX22070.1"/>
    </source>
</evidence>
<dbReference type="GO" id="GO:0000160">
    <property type="term" value="P:phosphorelay signal transduction system"/>
    <property type="evidence" value="ECO:0007669"/>
    <property type="project" value="TreeGrafter"/>
</dbReference>
<keyword evidence="4" id="KW-0808">Transferase</keyword>
<keyword evidence="8" id="KW-0732">Signal</keyword>
<name>A0A2T0KFC1_9ACTN</name>
<evidence type="ECO:0000256" key="3">
    <source>
        <dbReference type="ARBA" id="ARBA00022553"/>
    </source>
</evidence>